<name>A0ABM1MXX8_NICVS</name>
<feature type="region of interest" description="Disordered" evidence="4">
    <location>
        <begin position="49"/>
        <end position="73"/>
    </location>
</feature>
<evidence type="ECO:0000313" key="6">
    <source>
        <dbReference type="RefSeq" id="XP_017779428.1"/>
    </source>
</evidence>
<evidence type="ECO:0000256" key="2">
    <source>
        <dbReference type="ARBA" id="ARBA00006393"/>
    </source>
</evidence>
<organism evidence="5 6">
    <name type="scientific">Nicrophorus vespilloides</name>
    <name type="common">Boreal carrion beetle</name>
    <dbReference type="NCBI Taxonomy" id="110193"/>
    <lineage>
        <taxon>Eukaryota</taxon>
        <taxon>Metazoa</taxon>
        <taxon>Ecdysozoa</taxon>
        <taxon>Arthropoda</taxon>
        <taxon>Hexapoda</taxon>
        <taxon>Insecta</taxon>
        <taxon>Pterygota</taxon>
        <taxon>Neoptera</taxon>
        <taxon>Endopterygota</taxon>
        <taxon>Coleoptera</taxon>
        <taxon>Polyphaga</taxon>
        <taxon>Staphyliniformia</taxon>
        <taxon>Silphidae</taxon>
        <taxon>Nicrophorinae</taxon>
        <taxon>Nicrophorus</taxon>
    </lineage>
</organism>
<evidence type="ECO:0000256" key="3">
    <source>
        <dbReference type="ARBA" id="ARBA00023013"/>
    </source>
</evidence>
<evidence type="ECO:0000256" key="4">
    <source>
        <dbReference type="SAM" id="MobiDB-lite"/>
    </source>
</evidence>
<feature type="compositionally biased region" description="Polar residues" evidence="4">
    <location>
        <begin position="55"/>
        <end position="66"/>
    </location>
</feature>
<feature type="region of interest" description="Disordered" evidence="4">
    <location>
        <begin position="93"/>
        <end position="128"/>
    </location>
</feature>
<keyword evidence="3" id="KW-0649">Protein kinase inhibitor</keyword>
<accession>A0ABM1MXX8</accession>
<keyword evidence="5" id="KW-1185">Reference proteome</keyword>
<dbReference type="RefSeq" id="XP_017779428.1">
    <property type="nucleotide sequence ID" value="XM_017923939.1"/>
</dbReference>
<comment type="similarity">
    <text evidence="2">Belongs to the PKI family.</text>
</comment>
<dbReference type="GeneID" id="108564800"/>
<gene>
    <name evidence="6" type="primary">LOC108564800</name>
</gene>
<protein>
    <submittedName>
        <fullName evidence="6">Uncharacterized protein LOC108564800 isoform X1</fullName>
    </submittedName>
</protein>
<comment type="function">
    <text evidence="1">Extremely potent competitive inhibitor of cAMP-dependent protein kinase activity, this protein interacts with the catalytic subunit of the enzyme after the cAMP-induced dissociation of its regulatory chains.</text>
</comment>
<evidence type="ECO:0000256" key="1">
    <source>
        <dbReference type="ARBA" id="ARBA00002844"/>
    </source>
</evidence>
<dbReference type="Proteomes" id="UP000695000">
    <property type="component" value="Unplaced"/>
</dbReference>
<evidence type="ECO:0000313" key="5">
    <source>
        <dbReference type="Proteomes" id="UP000695000"/>
    </source>
</evidence>
<proteinExistence type="inferred from homology"/>
<dbReference type="Pfam" id="PF02827">
    <property type="entry name" value="PKI"/>
    <property type="match status" value="1"/>
</dbReference>
<dbReference type="PANTHER" id="PTHR15416">
    <property type="entry name" value="CAMP-DEPENDENT PROTEIN KINASE INHIBITOR/PKI"/>
    <property type="match status" value="1"/>
</dbReference>
<dbReference type="InterPro" id="IPR004171">
    <property type="entry name" value="cAMP_dep_PKI"/>
</dbReference>
<sequence>MLVKYINMPENSNLCPTSKPKSLRNKSRKFKRIKVLKMLAVMERQQGVVPGEPVNSHSQEFLTSGRTGRRNALPDILSEHAVVTSADLPARLQALSTRDEASTSSYNAPKTPEGAGPSKQGGQNNAAS</sequence>
<reference evidence="6" key="1">
    <citation type="submission" date="2025-08" db="UniProtKB">
        <authorList>
            <consortium name="RefSeq"/>
        </authorList>
    </citation>
    <scope>IDENTIFICATION</scope>
    <source>
        <tissue evidence="6">Whole Larva</tissue>
    </source>
</reference>